<feature type="region of interest" description="Disordered" evidence="1">
    <location>
        <begin position="1"/>
        <end position="51"/>
    </location>
</feature>
<dbReference type="Proteomes" id="UP000001692">
    <property type="component" value="Chromosome 1"/>
</dbReference>
<dbReference type="EMBL" id="CU633749">
    <property type="protein sequence ID" value="CAP63175.1"/>
    <property type="molecule type" value="Genomic_DNA"/>
</dbReference>
<protein>
    <recommendedName>
        <fullName evidence="4">Glycine-zipper-containing OmpA-like membrane domain-containing protein</fullName>
    </recommendedName>
</protein>
<accession>B2AHC6</accession>
<sequence>MPDRPGIRGHGRQRRRPCRAGRSPRCRLAWRRSARRHGQDTHQRRRRHLSRAGRILRRLSLRLPRSVLLPARRGRGARGAAAIHRARPERPGARPRPGRRHAAAGLVVPLQPAGRLLPLRRILPRRLATRAGAALAQFLTPGDTMHALTRATLAVATLALGACAVLPSGPSVMALPGTGKNFEQFRADDYNCRQFALGRVGGVSSAQAANNAAVGSAVVGTALGAAAGAAFNGGSGAAVGAGVGLLTGAAVGAGNAQYAGYGTQQQYDAAYVQCMYASGNRVPVPGRVAAVPAPAPRYYYPPPPPPVYYSPYPYY</sequence>
<name>B2AHC6_CUPTR</name>
<evidence type="ECO:0000313" key="3">
    <source>
        <dbReference type="Proteomes" id="UP000001692"/>
    </source>
</evidence>
<evidence type="ECO:0000256" key="1">
    <source>
        <dbReference type="SAM" id="MobiDB-lite"/>
    </source>
</evidence>
<feature type="region of interest" description="Disordered" evidence="1">
    <location>
        <begin position="78"/>
        <end position="99"/>
    </location>
</feature>
<dbReference type="KEGG" id="cti:RALTA_A0507"/>
<dbReference type="AlphaFoldDB" id="B2AHC6"/>
<reference evidence="2 3" key="1">
    <citation type="journal article" date="2008" name="Genome Res.">
        <title>Genome sequence of the beta-rhizobium Cupriavidus taiwanensis and comparative genomics of rhizobia.</title>
        <authorList>
            <person name="Amadou C."/>
            <person name="Pascal G."/>
            <person name="Mangenot S."/>
            <person name="Glew M."/>
            <person name="Bontemps C."/>
            <person name="Capela D."/>
            <person name="Carrere S."/>
            <person name="Cruveiller S."/>
            <person name="Dossat C."/>
            <person name="Lajus A."/>
            <person name="Marchetti M."/>
            <person name="Poinsot V."/>
            <person name="Rouy Z."/>
            <person name="Servin B."/>
            <person name="Saad M."/>
            <person name="Schenowitz C."/>
            <person name="Barbe V."/>
            <person name="Batut J."/>
            <person name="Medigue C."/>
            <person name="Masson-Boivin C."/>
        </authorList>
    </citation>
    <scope>NUCLEOTIDE SEQUENCE [LARGE SCALE GENOMIC DNA]</scope>
    <source>
        <strain evidence="3">DSM 17343 / BCRC 17206 / CCUG 44338 / CIP 107171 / LMG 19424 / R1</strain>
    </source>
</reference>
<dbReference type="eggNOG" id="ENOG5032S0D">
    <property type="taxonomic scope" value="Bacteria"/>
</dbReference>
<gene>
    <name evidence="2" type="ordered locus">RALTA_A0507</name>
</gene>
<proteinExistence type="predicted"/>
<keyword evidence="3" id="KW-1185">Reference proteome</keyword>
<dbReference type="HOGENOM" id="CLU_881993_0_0_4"/>
<evidence type="ECO:0008006" key="4">
    <source>
        <dbReference type="Google" id="ProtNLM"/>
    </source>
</evidence>
<evidence type="ECO:0000313" key="2">
    <source>
        <dbReference type="EMBL" id="CAP63175.1"/>
    </source>
</evidence>
<feature type="compositionally biased region" description="Basic residues" evidence="1">
    <location>
        <begin position="7"/>
        <end position="36"/>
    </location>
</feature>
<organism evidence="2 3">
    <name type="scientific">Cupriavidus taiwanensis (strain DSM 17343 / BCRC 17206 / CCUG 44338 / CIP 107171 / LMG 19424 / R1)</name>
    <name type="common">Ralstonia taiwanensis (strain LMG 19424)</name>
    <dbReference type="NCBI Taxonomy" id="977880"/>
    <lineage>
        <taxon>Bacteria</taxon>
        <taxon>Pseudomonadati</taxon>
        <taxon>Pseudomonadota</taxon>
        <taxon>Betaproteobacteria</taxon>
        <taxon>Burkholderiales</taxon>
        <taxon>Burkholderiaceae</taxon>
        <taxon>Cupriavidus</taxon>
    </lineage>
</organism>